<name>A0ABU8TLM0_9HYPH</name>
<accession>A0ABU8TLM0</accession>
<evidence type="ECO:0000256" key="2">
    <source>
        <dbReference type="SAM" id="Coils"/>
    </source>
</evidence>
<feature type="domain" description="CusB-like beta-barrel" evidence="4">
    <location>
        <begin position="207"/>
        <end position="274"/>
    </location>
</feature>
<dbReference type="InterPro" id="IPR058627">
    <property type="entry name" value="MdtA-like_C"/>
</dbReference>
<dbReference type="SUPFAM" id="SSF111369">
    <property type="entry name" value="HlyD-like secretion proteins"/>
    <property type="match status" value="1"/>
</dbReference>
<keyword evidence="2" id="KW-0175">Coiled coil</keyword>
<evidence type="ECO:0000256" key="1">
    <source>
        <dbReference type="ARBA" id="ARBA00009477"/>
    </source>
</evidence>
<evidence type="ECO:0000313" key="7">
    <source>
        <dbReference type="EMBL" id="MEJ8475059.1"/>
    </source>
</evidence>
<dbReference type="InterPro" id="IPR058647">
    <property type="entry name" value="BSH_CzcB-like"/>
</dbReference>
<evidence type="ECO:0000256" key="3">
    <source>
        <dbReference type="SAM" id="SignalP"/>
    </source>
</evidence>
<keyword evidence="3" id="KW-0732">Signal</keyword>
<dbReference type="NCBIfam" id="TIGR01730">
    <property type="entry name" value="RND_mfp"/>
    <property type="match status" value="1"/>
</dbReference>
<dbReference type="Pfam" id="PF25967">
    <property type="entry name" value="RND-MFP_C"/>
    <property type="match status" value="1"/>
</dbReference>
<dbReference type="Gene3D" id="1.10.287.470">
    <property type="entry name" value="Helix hairpin bin"/>
    <property type="match status" value="1"/>
</dbReference>
<dbReference type="EMBL" id="JBAKIA010000009">
    <property type="protein sequence ID" value="MEJ8475059.1"/>
    <property type="molecule type" value="Genomic_DNA"/>
</dbReference>
<reference evidence="7 8" key="1">
    <citation type="submission" date="2024-02" db="EMBL/GenBank/DDBJ databases">
        <title>Roseibium algae sp. nov., isolated from marine alga (Grateloupia sp.), showing potential in myo-inositol conversion.</title>
        <authorList>
            <person name="Wang Y."/>
        </authorList>
    </citation>
    <scope>NUCLEOTIDE SEQUENCE [LARGE SCALE GENOMIC DNA]</scope>
    <source>
        <strain evidence="7 8">H3510</strain>
    </source>
</reference>
<evidence type="ECO:0000259" key="5">
    <source>
        <dbReference type="Pfam" id="PF25967"/>
    </source>
</evidence>
<organism evidence="7 8">
    <name type="scientific">Roseibium algae</name>
    <dbReference type="NCBI Taxonomy" id="3123038"/>
    <lineage>
        <taxon>Bacteria</taxon>
        <taxon>Pseudomonadati</taxon>
        <taxon>Pseudomonadota</taxon>
        <taxon>Alphaproteobacteria</taxon>
        <taxon>Hyphomicrobiales</taxon>
        <taxon>Stappiaceae</taxon>
        <taxon>Roseibium</taxon>
    </lineage>
</organism>
<keyword evidence="8" id="KW-1185">Reference proteome</keyword>
<dbReference type="PANTHER" id="PTHR30469">
    <property type="entry name" value="MULTIDRUG RESISTANCE PROTEIN MDTA"/>
    <property type="match status" value="1"/>
</dbReference>
<proteinExistence type="inferred from homology"/>
<feature type="coiled-coil region" evidence="2">
    <location>
        <begin position="98"/>
        <end position="170"/>
    </location>
</feature>
<feature type="domain" description="CzcB-like barrel-sandwich hybrid" evidence="6">
    <location>
        <begin position="62"/>
        <end position="198"/>
    </location>
</feature>
<sequence length="359" mass="38623">MKFRINVVVAMLLAMAAATRGSSAEVEREPLAVKTQRVEFVEYTPQLSVTGDVEARYHNDLAFRVSGRVSERLVDIGDHVAKGQVLAKLAPEEKQADLEAAKANVSSIEATLRQASLTLKRQKALLDKGFTTLSDHDSAQEAYRVATGNLDAAEARLSEAQQSLDDTILRSEESGVITQRSVEVGQVVQPGSTVFSIASDGPRDAVLKVFEALLANRLATPEFHIHLVSDPSVEAVARMREISPTVDPATGTVKLKLSIDNPPASMTLGAPVTVVANLIGQRVAMLPWSSLASLDGKPAVWIVDPETDTVDLHLVQIARHETERVLISDGLADGEVVVTFGTQLLSPKQMVNPREGDAL</sequence>
<dbReference type="Proteomes" id="UP001385499">
    <property type="component" value="Unassembled WGS sequence"/>
</dbReference>
<dbReference type="Gene3D" id="2.40.30.170">
    <property type="match status" value="1"/>
</dbReference>
<evidence type="ECO:0000259" key="4">
    <source>
        <dbReference type="Pfam" id="PF25954"/>
    </source>
</evidence>
<dbReference type="Pfam" id="PF25954">
    <property type="entry name" value="Beta-barrel_RND_2"/>
    <property type="match status" value="1"/>
</dbReference>
<protein>
    <submittedName>
        <fullName evidence="7">Efflux RND transporter periplasmic adaptor subunit</fullName>
    </submittedName>
</protein>
<feature type="signal peptide" evidence="3">
    <location>
        <begin position="1"/>
        <end position="24"/>
    </location>
</feature>
<dbReference type="Gene3D" id="2.40.420.20">
    <property type="match status" value="1"/>
</dbReference>
<gene>
    <name evidence="7" type="ORF">V6575_13250</name>
</gene>
<evidence type="ECO:0000313" key="8">
    <source>
        <dbReference type="Proteomes" id="UP001385499"/>
    </source>
</evidence>
<dbReference type="PANTHER" id="PTHR30469:SF38">
    <property type="entry name" value="HLYD FAMILY SECRETION PROTEIN"/>
    <property type="match status" value="1"/>
</dbReference>
<dbReference type="Gene3D" id="2.40.50.100">
    <property type="match status" value="1"/>
</dbReference>
<feature type="chain" id="PRO_5045530938" evidence="3">
    <location>
        <begin position="25"/>
        <end position="359"/>
    </location>
</feature>
<evidence type="ECO:0000259" key="6">
    <source>
        <dbReference type="Pfam" id="PF25973"/>
    </source>
</evidence>
<dbReference type="InterPro" id="IPR058792">
    <property type="entry name" value="Beta-barrel_RND_2"/>
</dbReference>
<comment type="caution">
    <text evidence="7">The sequence shown here is derived from an EMBL/GenBank/DDBJ whole genome shotgun (WGS) entry which is preliminary data.</text>
</comment>
<dbReference type="Pfam" id="PF25973">
    <property type="entry name" value="BSH_CzcB"/>
    <property type="match status" value="1"/>
</dbReference>
<dbReference type="InterPro" id="IPR006143">
    <property type="entry name" value="RND_pump_MFP"/>
</dbReference>
<dbReference type="RefSeq" id="WP_340274939.1">
    <property type="nucleotide sequence ID" value="NZ_JBAKIA010000009.1"/>
</dbReference>
<comment type="similarity">
    <text evidence="1">Belongs to the membrane fusion protein (MFP) (TC 8.A.1) family.</text>
</comment>
<feature type="domain" description="Multidrug resistance protein MdtA-like C-terminal permuted SH3" evidence="5">
    <location>
        <begin position="294"/>
        <end position="343"/>
    </location>
</feature>